<dbReference type="Pfam" id="PF16124">
    <property type="entry name" value="RecQ_Zn_bind"/>
    <property type="match status" value="1"/>
</dbReference>
<dbReference type="GO" id="GO:0006260">
    <property type="term" value="P:DNA replication"/>
    <property type="evidence" value="ECO:0007669"/>
    <property type="project" value="InterPro"/>
</dbReference>
<organism evidence="15 16">
    <name type="scientific">Volvox reticuliferus</name>
    <dbReference type="NCBI Taxonomy" id="1737510"/>
    <lineage>
        <taxon>Eukaryota</taxon>
        <taxon>Viridiplantae</taxon>
        <taxon>Chlorophyta</taxon>
        <taxon>core chlorophytes</taxon>
        <taxon>Chlorophyceae</taxon>
        <taxon>CS clade</taxon>
        <taxon>Chlamydomonadales</taxon>
        <taxon>Volvocaceae</taxon>
        <taxon>Volvox</taxon>
    </lineage>
</organism>
<reference evidence="15" key="1">
    <citation type="journal article" date="2021" name="Proc. Natl. Acad. Sci. U.S.A.">
        <title>Three genomes in the algal genus Volvox reveal the fate of a haploid sex-determining region after a transition to homothallism.</title>
        <authorList>
            <person name="Yamamoto K."/>
            <person name="Hamaji T."/>
            <person name="Kawai-Toyooka H."/>
            <person name="Matsuzaki R."/>
            <person name="Takahashi F."/>
            <person name="Nishimura Y."/>
            <person name="Kawachi M."/>
            <person name="Noguchi H."/>
            <person name="Minakuchi Y."/>
            <person name="Umen J.G."/>
            <person name="Toyoda A."/>
            <person name="Nozaki H."/>
        </authorList>
    </citation>
    <scope>NUCLEOTIDE SEQUENCE</scope>
    <source>
        <strain evidence="15">NIES-3785</strain>
    </source>
</reference>
<comment type="catalytic activity">
    <reaction evidence="10 11">
        <text>Couples ATP hydrolysis with the unwinding of duplex DNA by translocating in the 3'-5' direction.</text>
        <dbReference type="EC" id="5.6.2.4"/>
    </reaction>
</comment>
<feature type="domain" description="Helicase C-terminal" evidence="14">
    <location>
        <begin position="44"/>
        <end position="200"/>
    </location>
</feature>
<feature type="region of interest" description="Disordered" evidence="12">
    <location>
        <begin position="469"/>
        <end position="509"/>
    </location>
</feature>
<dbReference type="GO" id="GO:0005737">
    <property type="term" value="C:cytoplasm"/>
    <property type="evidence" value="ECO:0007669"/>
    <property type="project" value="TreeGrafter"/>
</dbReference>
<dbReference type="EMBL" id="BNCQ01000045">
    <property type="protein sequence ID" value="GIM12850.1"/>
    <property type="molecule type" value="Genomic_DNA"/>
</dbReference>
<keyword evidence="3 11" id="KW-0547">Nucleotide-binding</keyword>
<dbReference type="Pfam" id="PF00271">
    <property type="entry name" value="Helicase_C"/>
    <property type="match status" value="1"/>
</dbReference>
<dbReference type="InterPro" id="IPR032284">
    <property type="entry name" value="RecQ_Zn-bd"/>
</dbReference>
<keyword evidence="4 11" id="KW-0378">Hydrolase</keyword>
<gene>
    <name evidence="15" type="ORF">Vretimale_16084</name>
</gene>
<evidence type="ECO:0000256" key="8">
    <source>
        <dbReference type="ARBA" id="ARBA00023235"/>
    </source>
</evidence>
<evidence type="ECO:0000256" key="10">
    <source>
        <dbReference type="ARBA" id="ARBA00034617"/>
    </source>
</evidence>
<dbReference type="FunFam" id="3.40.50.300:FF:000340">
    <property type="entry name" value="Bloom syndrome, RecQ helicase"/>
    <property type="match status" value="1"/>
</dbReference>
<evidence type="ECO:0000256" key="7">
    <source>
        <dbReference type="ARBA" id="ARBA00023125"/>
    </source>
</evidence>
<dbReference type="SMART" id="SM00490">
    <property type="entry name" value="HELICc"/>
    <property type="match status" value="1"/>
</dbReference>
<dbReference type="GO" id="GO:0005634">
    <property type="term" value="C:nucleus"/>
    <property type="evidence" value="ECO:0007669"/>
    <property type="project" value="UniProtKB-SubCell"/>
</dbReference>
<dbReference type="InterPro" id="IPR001650">
    <property type="entry name" value="Helicase_C-like"/>
</dbReference>
<feature type="compositionally biased region" description="Gly residues" evidence="12">
    <location>
        <begin position="382"/>
        <end position="416"/>
    </location>
</feature>
<keyword evidence="7" id="KW-0238">DNA-binding</keyword>
<feature type="region of interest" description="Disordered" evidence="12">
    <location>
        <begin position="365"/>
        <end position="417"/>
    </location>
</feature>
<feature type="domain" description="HRDC" evidence="13">
    <location>
        <begin position="523"/>
        <end position="608"/>
    </location>
</feature>
<dbReference type="InterPro" id="IPR018982">
    <property type="entry name" value="RQC_domain"/>
</dbReference>
<name>A0A8J4LWC2_9CHLO</name>
<dbReference type="SMART" id="SM00956">
    <property type="entry name" value="RQC"/>
    <property type="match status" value="1"/>
</dbReference>
<comment type="similarity">
    <text evidence="2 11">Belongs to the helicase family. RecQ subfamily.</text>
</comment>
<dbReference type="GO" id="GO:0005694">
    <property type="term" value="C:chromosome"/>
    <property type="evidence" value="ECO:0007669"/>
    <property type="project" value="TreeGrafter"/>
</dbReference>
<evidence type="ECO:0000256" key="3">
    <source>
        <dbReference type="ARBA" id="ARBA00022741"/>
    </source>
</evidence>
<evidence type="ECO:0000256" key="5">
    <source>
        <dbReference type="ARBA" id="ARBA00022806"/>
    </source>
</evidence>
<evidence type="ECO:0000256" key="6">
    <source>
        <dbReference type="ARBA" id="ARBA00022840"/>
    </source>
</evidence>
<accession>A0A8J4LWC2</accession>
<dbReference type="InterPro" id="IPR027417">
    <property type="entry name" value="P-loop_NTPase"/>
</dbReference>
<dbReference type="Gene3D" id="3.40.50.300">
    <property type="entry name" value="P-loop containing nucleotide triphosphate hydrolases"/>
    <property type="match status" value="1"/>
</dbReference>
<evidence type="ECO:0000256" key="9">
    <source>
        <dbReference type="ARBA" id="ARBA00023242"/>
    </source>
</evidence>
<dbReference type="PANTHER" id="PTHR13710:SF156">
    <property type="entry name" value="ATP-DEPENDENT DNA HELICASE Q-LIKE 4B"/>
    <property type="match status" value="1"/>
</dbReference>
<dbReference type="CDD" id="cd18794">
    <property type="entry name" value="SF2_C_RecQ"/>
    <property type="match status" value="1"/>
</dbReference>
<dbReference type="GO" id="GO:0043138">
    <property type="term" value="F:3'-5' DNA helicase activity"/>
    <property type="evidence" value="ECO:0007669"/>
    <property type="project" value="UniProtKB-EC"/>
</dbReference>
<dbReference type="GO" id="GO:0000724">
    <property type="term" value="P:double-strand break repair via homologous recombination"/>
    <property type="evidence" value="ECO:0007669"/>
    <property type="project" value="TreeGrafter"/>
</dbReference>
<proteinExistence type="inferred from homology"/>
<dbReference type="GO" id="GO:0003677">
    <property type="term" value="F:DNA binding"/>
    <property type="evidence" value="ECO:0007669"/>
    <property type="project" value="UniProtKB-KW"/>
</dbReference>
<dbReference type="PROSITE" id="PS51194">
    <property type="entry name" value="HELICASE_CTER"/>
    <property type="match status" value="1"/>
</dbReference>
<dbReference type="Proteomes" id="UP000722791">
    <property type="component" value="Unassembled WGS sequence"/>
</dbReference>
<feature type="compositionally biased region" description="Gly residues" evidence="12">
    <location>
        <begin position="633"/>
        <end position="650"/>
    </location>
</feature>
<keyword evidence="8" id="KW-0413">Isomerase</keyword>
<keyword evidence="9 11" id="KW-0539">Nucleus</keyword>
<dbReference type="GO" id="GO:0005524">
    <property type="term" value="F:ATP binding"/>
    <property type="evidence" value="ECO:0007669"/>
    <property type="project" value="UniProtKB-KW"/>
</dbReference>
<keyword evidence="6 11" id="KW-0067">ATP-binding</keyword>
<dbReference type="GO" id="GO:0016787">
    <property type="term" value="F:hydrolase activity"/>
    <property type="evidence" value="ECO:0007669"/>
    <property type="project" value="UniProtKB-KW"/>
</dbReference>
<evidence type="ECO:0000259" key="13">
    <source>
        <dbReference type="PROSITE" id="PS50967"/>
    </source>
</evidence>
<evidence type="ECO:0000256" key="1">
    <source>
        <dbReference type="ARBA" id="ARBA00004123"/>
    </source>
</evidence>
<evidence type="ECO:0000256" key="12">
    <source>
        <dbReference type="SAM" id="MobiDB-lite"/>
    </source>
</evidence>
<evidence type="ECO:0000256" key="4">
    <source>
        <dbReference type="ARBA" id="ARBA00022801"/>
    </source>
</evidence>
<dbReference type="InterPro" id="IPR002121">
    <property type="entry name" value="HRDC_dom"/>
</dbReference>
<comment type="subcellular location">
    <subcellularLocation>
        <location evidence="1 11">Nucleus</location>
    </subcellularLocation>
</comment>
<dbReference type="PROSITE" id="PS50967">
    <property type="entry name" value="HRDC"/>
    <property type="match status" value="1"/>
</dbReference>
<dbReference type="NCBIfam" id="TIGR00614">
    <property type="entry name" value="recQ_fam"/>
    <property type="match status" value="1"/>
</dbReference>
<evidence type="ECO:0000313" key="16">
    <source>
        <dbReference type="Proteomes" id="UP000722791"/>
    </source>
</evidence>
<evidence type="ECO:0000256" key="11">
    <source>
        <dbReference type="RuleBase" id="RU364117"/>
    </source>
</evidence>
<dbReference type="AlphaFoldDB" id="A0A8J4LWC2"/>
<comment type="catalytic activity">
    <reaction evidence="11">
        <text>ATP + H2O = ADP + phosphate + H(+)</text>
        <dbReference type="Rhea" id="RHEA:13065"/>
        <dbReference type="ChEBI" id="CHEBI:15377"/>
        <dbReference type="ChEBI" id="CHEBI:15378"/>
        <dbReference type="ChEBI" id="CHEBI:30616"/>
        <dbReference type="ChEBI" id="CHEBI:43474"/>
        <dbReference type="ChEBI" id="CHEBI:456216"/>
    </reaction>
</comment>
<feature type="region of interest" description="Disordered" evidence="12">
    <location>
        <begin position="633"/>
        <end position="706"/>
    </location>
</feature>
<evidence type="ECO:0000313" key="15">
    <source>
        <dbReference type="EMBL" id="GIM12850.1"/>
    </source>
</evidence>
<protein>
    <recommendedName>
        <fullName evidence="11">ATP-dependent DNA helicase</fullName>
        <ecNumber evidence="11">5.6.2.4</ecNumber>
    </recommendedName>
</protein>
<dbReference type="Pfam" id="PF09382">
    <property type="entry name" value="RQC"/>
    <property type="match status" value="1"/>
</dbReference>
<dbReference type="PANTHER" id="PTHR13710">
    <property type="entry name" value="DNA HELICASE RECQ FAMILY MEMBER"/>
    <property type="match status" value="1"/>
</dbReference>
<dbReference type="EC" id="5.6.2.4" evidence="11"/>
<evidence type="ECO:0000259" key="14">
    <source>
        <dbReference type="PROSITE" id="PS51194"/>
    </source>
</evidence>
<feature type="compositionally biased region" description="Low complexity" evidence="12">
    <location>
        <begin position="488"/>
        <end position="497"/>
    </location>
</feature>
<dbReference type="GO" id="GO:0009378">
    <property type="term" value="F:four-way junction helicase activity"/>
    <property type="evidence" value="ECO:0007669"/>
    <property type="project" value="TreeGrafter"/>
</dbReference>
<dbReference type="SUPFAM" id="SSF52540">
    <property type="entry name" value="P-loop containing nucleoside triphosphate hydrolases"/>
    <property type="match status" value="1"/>
</dbReference>
<dbReference type="InterPro" id="IPR036388">
    <property type="entry name" value="WH-like_DNA-bd_sf"/>
</dbReference>
<feature type="non-terminal residue" evidence="15">
    <location>
        <position position="1"/>
    </location>
</feature>
<evidence type="ECO:0000256" key="2">
    <source>
        <dbReference type="ARBA" id="ARBA00005446"/>
    </source>
</evidence>
<dbReference type="Gene3D" id="1.10.10.10">
    <property type="entry name" value="Winged helix-like DNA-binding domain superfamily/Winged helix DNA-binding domain"/>
    <property type="match status" value="1"/>
</dbReference>
<sequence length="706" mass="74905">QADVRLQLRIPNCVVFKSSFNRPNLRYEVIRKGKAIVEDLKTLLLERFVHPVKKRVQCGIVYCQSRGECERVAEELRKLRQPNGRMLNAAHYHANLSHEEREQVQTRWSNDEVQVIVATIAFGMGINKPDVRFVIHFSLPKSLEGYHQETGRGGRDGAEAACLLYYNYGDAQKARHMLTTSAQENNTPAEVLRCNMDSLNSMIMFAEEQVECRRVLLMQHFGEAFDPAHCRATCDNCRQRQAQGLQYESRDLTSLAVQLVGLVRSLNQRWSAAHVVDVFRGSQAKEVKAAGHADLPLHGAGKSLQKGDAQRLLRKLLTMNVLDEQTFRQENAYQTMSSAITVNEPVAQQLTHGSLKVELQFAVGAGPGGKTKGNSRARGGRAAAGGTGEGAAAGAGGTNSARGRGGGGGSGSGAGGRARAAAGVVRDAWDADWGDGADAGVVYDISYDDAPAGGDSDVEIVEAGGSGAAARGSHLAMPPQSRSGTPNAAAAGAAGPSAPGGGGGGAAAASAAPSSAALTVKDEPLAHLVYDALVQLRGWLARNGSDRGKKGESILPAPVVNQLARSRPRKLDELMAMTLTGFSELRKRTHGQNIIAVIDQARLQYMEAVTAGQEVANMSFMLLEEKLHHSGMGGGNAGLGGGGGGGGAKDGAGRREGGNVNQAKPALTPLTGPPPIHTHTPTHTHRHTHTDTHTDTHTHRHTHTHT</sequence>
<keyword evidence="5 11" id="KW-0347">Helicase</keyword>
<comment type="caution">
    <text evidence="15">The sequence shown here is derived from an EMBL/GenBank/DDBJ whole genome shotgun (WGS) entry which is preliminary data.</text>
</comment>
<dbReference type="InterPro" id="IPR004589">
    <property type="entry name" value="DNA_helicase_ATP-dep_RecQ"/>
</dbReference>